<proteinExistence type="predicted"/>
<feature type="domain" description="Nudix hydrolase" evidence="1">
    <location>
        <begin position="40"/>
        <end position="199"/>
    </location>
</feature>
<accession>A0A0G0W391</accession>
<dbReference type="PROSITE" id="PS51462">
    <property type="entry name" value="NUDIX"/>
    <property type="match status" value="1"/>
</dbReference>
<evidence type="ECO:0000313" key="3">
    <source>
        <dbReference type="Proteomes" id="UP000034749"/>
    </source>
</evidence>
<dbReference type="Proteomes" id="UP000034749">
    <property type="component" value="Unassembled WGS sequence"/>
</dbReference>
<dbReference type="InterPro" id="IPR015797">
    <property type="entry name" value="NUDIX_hydrolase-like_dom_sf"/>
</dbReference>
<dbReference type="Gene3D" id="3.90.79.10">
    <property type="entry name" value="Nucleoside Triphosphate Pyrophosphohydrolase"/>
    <property type="match status" value="1"/>
</dbReference>
<comment type="caution">
    <text evidence="2">The sequence shown here is derived from an EMBL/GenBank/DDBJ whole genome shotgun (WGS) entry which is preliminary data.</text>
</comment>
<dbReference type="InterPro" id="IPR000086">
    <property type="entry name" value="NUDIX_hydrolase_dom"/>
</dbReference>
<name>A0A0G0W391_9BACT</name>
<dbReference type="EMBL" id="LBZW01000029">
    <property type="protein sequence ID" value="KKR78655.1"/>
    <property type="molecule type" value="Genomic_DNA"/>
</dbReference>
<reference evidence="2 3" key="1">
    <citation type="journal article" date="2015" name="Nature">
        <title>rRNA introns, odd ribosomes, and small enigmatic genomes across a large radiation of phyla.</title>
        <authorList>
            <person name="Brown C.T."/>
            <person name="Hug L.A."/>
            <person name="Thomas B.C."/>
            <person name="Sharon I."/>
            <person name="Castelle C.J."/>
            <person name="Singh A."/>
            <person name="Wilkins M.J."/>
            <person name="Williams K.H."/>
            <person name="Banfield J.F."/>
        </authorList>
    </citation>
    <scope>NUCLEOTIDE SEQUENCE [LARGE SCALE GENOMIC DNA]</scope>
</reference>
<sequence>MAESILRDDIEYIIHCDENGKIIGPISKIHAHLRGARPVLTHYSTWSMIFHAESGKYGLQLKNPKKLDGFGAGKWDMGAAGHNCYIKDRTGYRPMDFEETLIKEVDEEIGLNIDMINSVNEFVKLSKTKIKKPIAIIFEKFHYKTERNNEFVGLGFILTPTTKVEFKDEEVIDFKWLTPEELTKYLKKENNYCDPLPLVFEKAEKFRKKYLSK</sequence>
<organism evidence="2 3">
    <name type="scientific">Candidatus Nomurabacteria bacterium GW2011_GWA2_40_9</name>
    <dbReference type="NCBI Taxonomy" id="1618734"/>
    <lineage>
        <taxon>Bacteria</taxon>
        <taxon>Candidatus Nomuraibacteriota</taxon>
    </lineage>
</organism>
<dbReference type="AlphaFoldDB" id="A0A0G0W391"/>
<dbReference type="SUPFAM" id="SSF55811">
    <property type="entry name" value="Nudix"/>
    <property type="match status" value="1"/>
</dbReference>
<evidence type="ECO:0000313" key="2">
    <source>
        <dbReference type="EMBL" id="KKR78655.1"/>
    </source>
</evidence>
<protein>
    <recommendedName>
        <fullName evidence="1">Nudix hydrolase domain-containing protein</fullName>
    </recommendedName>
</protein>
<evidence type="ECO:0000259" key="1">
    <source>
        <dbReference type="PROSITE" id="PS51462"/>
    </source>
</evidence>
<gene>
    <name evidence="2" type="ORF">UU24_C0029G0001</name>
</gene>